<name>A0AB34FMB4_9HYPO</name>
<evidence type="ECO:0000259" key="2">
    <source>
        <dbReference type="Pfam" id="PF00561"/>
    </source>
</evidence>
<gene>
    <name evidence="3" type="ORF">O9K51_08110</name>
</gene>
<keyword evidence="4" id="KW-1185">Reference proteome</keyword>
<feature type="domain" description="AB hydrolase-1" evidence="2">
    <location>
        <begin position="110"/>
        <end position="362"/>
    </location>
</feature>
<dbReference type="SUPFAM" id="SSF53474">
    <property type="entry name" value="alpha/beta-Hydrolases"/>
    <property type="match status" value="1"/>
</dbReference>
<dbReference type="PANTHER" id="PTHR45763:SF46">
    <property type="entry name" value="AB HYDROLASE-1 DOMAIN-CONTAINING PROTEIN"/>
    <property type="match status" value="1"/>
</dbReference>
<dbReference type="Gene3D" id="3.40.50.1820">
    <property type="entry name" value="alpha/beta hydrolase"/>
    <property type="match status" value="1"/>
</dbReference>
<organism evidence="3 4">
    <name type="scientific">Purpureocillium lavendulum</name>
    <dbReference type="NCBI Taxonomy" id="1247861"/>
    <lineage>
        <taxon>Eukaryota</taxon>
        <taxon>Fungi</taxon>
        <taxon>Dikarya</taxon>
        <taxon>Ascomycota</taxon>
        <taxon>Pezizomycotina</taxon>
        <taxon>Sordariomycetes</taxon>
        <taxon>Hypocreomycetidae</taxon>
        <taxon>Hypocreales</taxon>
        <taxon>Ophiocordycipitaceae</taxon>
        <taxon>Purpureocillium</taxon>
    </lineage>
</organism>
<keyword evidence="3" id="KW-0378">Hydrolase</keyword>
<evidence type="ECO:0000256" key="1">
    <source>
        <dbReference type="SAM" id="MobiDB-lite"/>
    </source>
</evidence>
<dbReference type="Proteomes" id="UP001163105">
    <property type="component" value="Unassembled WGS sequence"/>
</dbReference>
<evidence type="ECO:0000313" key="3">
    <source>
        <dbReference type="EMBL" id="KAJ6440219.1"/>
    </source>
</evidence>
<protein>
    <submittedName>
        <fullName evidence="3">Alpha beta hydrolase protein</fullName>
    </submittedName>
</protein>
<accession>A0AB34FMB4</accession>
<sequence>MSANAISRSGPAAVSRSVSNRLVRRPHRVVGLRGNQSSLTLPPLQPLSQPTLPSLSRLPITTALPVARRCSSVSSAPSIQHTNPCLGDSLVLADGRTLGFHLYGDPKGIPILYIHGVADSGVTLEGKEDGLARAMGIRWIAPDRPGVGKSTLQPGRSILGYSEDIRQLIRHLGLEQYYMLGVSGGSAYTLACAKLLPREQVRGVGVCAGVAPWHAGRRGQPPKILFQMYMMKYWPTRLLRSTNDIYVPLARDVDPTAMANRFRQDLLPYMSPDEADAYMTTDPMQSAVRVFRQYYAQGINAHVDDMRILTRPWGFRIEDVGYEGVKLWYGGSDINTPPHMGLHLARRLPKSVYKEYEGETHSSLLGGGHLGDILGELVAG</sequence>
<dbReference type="InterPro" id="IPR000073">
    <property type="entry name" value="AB_hydrolase_1"/>
</dbReference>
<dbReference type="PANTHER" id="PTHR45763">
    <property type="entry name" value="HYDROLASE, ALPHA/BETA FOLD FAMILY PROTEIN, EXPRESSED-RELATED"/>
    <property type="match status" value="1"/>
</dbReference>
<feature type="region of interest" description="Disordered" evidence="1">
    <location>
        <begin position="1"/>
        <end position="20"/>
    </location>
</feature>
<reference evidence="3" key="1">
    <citation type="submission" date="2023-01" db="EMBL/GenBank/DDBJ databases">
        <title>The growth and conidiation of Purpureocillium lavendulum are regulated by nitrogen source and histone H3K14 acetylation.</title>
        <authorList>
            <person name="Tang P."/>
            <person name="Han J."/>
            <person name="Zhang C."/>
            <person name="Tang P."/>
            <person name="Qi F."/>
            <person name="Zhang K."/>
            <person name="Liang L."/>
        </authorList>
    </citation>
    <scope>NUCLEOTIDE SEQUENCE</scope>
    <source>
        <strain evidence="3">YMF1.00683</strain>
    </source>
</reference>
<proteinExistence type="predicted"/>
<evidence type="ECO:0000313" key="4">
    <source>
        <dbReference type="Proteomes" id="UP001163105"/>
    </source>
</evidence>
<dbReference type="GO" id="GO:0016787">
    <property type="term" value="F:hydrolase activity"/>
    <property type="evidence" value="ECO:0007669"/>
    <property type="project" value="UniProtKB-KW"/>
</dbReference>
<dbReference type="InterPro" id="IPR029058">
    <property type="entry name" value="AB_hydrolase_fold"/>
</dbReference>
<dbReference type="EMBL" id="JAQHRD010000006">
    <property type="protein sequence ID" value="KAJ6440219.1"/>
    <property type="molecule type" value="Genomic_DNA"/>
</dbReference>
<dbReference type="AlphaFoldDB" id="A0AB34FMB4"/>
<dbReference type="Pfam" id="PF00561">
    <property type="entry name" value="Abhydrolase_1"/>
    <property type="match status" value="1"/>
</dbReference>
<comment type="caution">
    <text evidence="3">The sequence shown here is derived from an EMBL/GenBank/DDBJ whole genome shotgun (WGS) entry which is preliminary data.</text>
</comment>